<dbReference type="Gene3D" id="3.30.300.130">
    <property type="entry name" value="Fe-S cluster assembly (FSCA)"/>
    <property type="match status" value="1"/>
</dbReference>
<dbReference type="STRING" id="1903952.BIT28_13790"/>
<dbReference type="InterPro" id="IPR002744">
    <property type="entry name" value="MIP18-like"/>
</dbReference>
<organism evidence="2 3">
    <name type="scientific">Photobacterium proteolyticum</name>
    <dbReference type="NCBI Taxonomy" id="1903952"/>
    <lineage>
        <taxon>Bacteria</taxon>
        <taxon>Pseudomonadati</taxon>
        <taxon>Pseudomonadota</taxon>
        <taxon>Gammaproteobacteria</taxon>
        <taxon>Vibrionales</taxon>
        <taxon>Vibrionaceae</taxon>
        <taxon>Photobacterium</taxon>
    </lineage>
</organism>
<comment type="caution">
    <text evidence="2">The sequence shown here is derived from an EMBL/GenBank/DDBJ whole genome shotgun (WGS) entry which is preliminary data.</text>
</comment>
<name>A0A1Q9GJ52_9GAMM</name>
<dbReference type="InterPro" id="IPR034904">
    <property type="entry name" value="FSCA_dom_sf"/>
</dbReference>
<dbReference type="NCBIfam" id="TIGR03406">
    <property type="entry name" value="FeS_long_SufT"/>
    <property type="match status" value="1"/>
</dbReference>
<evidence type="ECO:0000313" key="3">
    <source>
        <dbReference type="Proteomes" id="UP000186905"/>
    </source>
</evidence>
<keyword evidence="3" id="KW-1185">Reference proteome</keyword>
<evidence type="ECO:0000313" key="2">
    <source>
        <dbReference type="EMBL" id="OLQ74484.1"/>
    </source>
</evidence>
<sequence>MHPNIEKVTVLRDCPTITIPSGIPVTLAKGSKVQITQALGDTFTVNDHGRLLRIAGKDADALGKTQSQPEPSTITSDNSTDEVFDQVMAQLKTCYDPEIPINIIDLGLIYHLSRDTLLDGRQMIRITMTLTAAGCGMGQVLADEIQQKVLAIPGVDLVNVRLVFDPPWSREMMSEAAKLQLGML</sequence>
<dbReference type="InterPro" id="IPR017776">
    <property type="entry name" value="FeS_assembly_SufT_put"/>
</dbReference>
<dbReference type="Proteomes" id="UP000186905">
    <property type="component" value="Unassembled WGS sequence"/>
</dbReference>
<dbReference type="PANTHER" id="PTHR42831">
    <property type="entry name" value="FE-S PROTEIN MATURATION AUXILIARY FACTOR YITW"/>
    <property type="match status" value="1"/>
</dbReference>
<dbReference type="Pfam" id="PF01883">
    <property type="entry name" value="FeS_assembly_P"/>
    <property type="match status" value="1"/>
</dbReference>
<gene>
    <name evidence="2" type="ORF">BIT28_13790</name>
</gene>
<dbReference type="RefSeq" id="WP_075765529.1">
    <property type="nucleotide sequence ID" value="NZ_MJIL01000083.1"/>
</dbReference>
<accession>A0A1Q9GJ52</accession>
<reference evidence="2 3" key="1">
    <citation type="submission" date="2016-09" db="EMBL/GenBank/DDBJ databases">
        <title>Photobacterium proteolyticum sp. nov. a protease producing bacterium isolated from ocean sediments of Laizhou Bay.</title>
        <authorList>
            <person name="Li Y."/>
        </authorList>
    </citation>
    <scope>NUCLEOTIDE SEQUENCE [LARGE SCALE GENOMIC DNA]</scope>
    <source>
        <strain evidence="2 3">13-12</strain>
    </source>
</reference>
<feature type="domain" description="MIP18 family-like" evidence="1">
    <location>
        <begin position="85"/>
        <end position="160"/>
    </location>
</feature>
<dbReference type="InterPro" id="IPR052339">
    <property type="entry name" value="Fe-S_Maturation_MIP18"/>
</dbReference>
<evidence type="ECO:0000259" key="1">
    <source>
        <dbReference type="Pfam" id="PF01883"/>
    </source>
</evidence>
<dbReference type="OrthoDB" id="9805360at2"/>
<proteinExistence type="predicted"/>
<dbReference type="AlphaFoldDB" id="A0A1Q9GJ52"/>
<dbReference type="EMBL" id="MJIL01000083">
    <property type="protein sequence ID" value="OLQ74484.1"/>
    <property type="molecule type" value="Genomic_DNA"/>
</dbReference>
<protein>
    <submittedName>
        <fullName evidence="2">Putative Fe-S cluster assembly protein SufT</fullName>
    </submittedName>
</protein>
<dbReference type="PANTHER" id="PTHR42831:SF1">
    <property type="entry name" value="FE-S PROTEIN MATURATION AUXILIARY FACTOR YITW"/>
    <property type="match status" value="1"/>
</dbReference>
<dbReference type="SUPFAM" id="SSF117916">
    <property type="entry name" value="Fe-S cluster assembly (FSCA) domain-like"/>
    <property type="match status" value="1"/>
</dbReference>